<reference evidence="7 8" key="1">
    <citation type="submission" date="2019-11" db="EMBL/GenBank/DDBJ databases">
        <title>Agromyces kandeliae sp. nov., isolated from mangrove soil.</title>
        <authorList>
            <person name="Wang R."/>
        </authorList>
    </citation>
    <scope>NUCLEOTIDE SEQUENCE [LARGE SCALE GENOMIC DNA]</scope>
    <source>
        <strain evidence="7 8">JCM 11431</strain>
    </source>
</reference>
<comment type="caution">
    <text evidence="7">The sequence shown here is derived from an EMBL/GenBank/DDBJ whole genome shotgun (WGS) entry which is preliminary data.</text>
</comment>
<evidence type="ECO:0000256" key="5">
    <source>
        <dbReference type="PROSITE-ProRule" id="PRU00335"/>
    </source>
</evidence>
<dbReference type="AlphaFoldDB" id="A0A7C9LJJ4"/>
<dbReference type="Pfam" id="PF13977">
    <property type="entry name" value="TetR_C_6"/>
    <property type="match status" value="1"/>
</dbReference>
<evidence type="ECO:0000256" key="4">
    <source>
        <dbReference type="ARBA" id="ARBA00023163"/>
    </source>
</evidence>
<evidence type="ECO:0000256" key="3">
    <source>
        <dbReference type="ARBA" id="ARBA00023125"/>
    </source>
</evidence>
<dbReference type="SUPFAM" id="SSF48498">
    <property type="entry name" value="Tetracyclin repressor-like, C-terminal domain"/>
    <property type="match status" value="1"/>
</dbReference>
<keyword evidence="4" id="KW-0804">Transcription</keyword>
<evidence type="ECO:0000259" key="6">
    <source>
        <dbReference type="PROSITE" id="PS50977"/>
    </source>
</evidence>
<evidence type="ECO:0000313" key="8">
    <source>
        <dbReference type="Proteomes" id="UP000480122"/>
    </source>
</evidence>
<dbReference type="SUPFAM" id="SSF46689">
    <property type="entry name" value="Homeodomain-like"/>
    <property type="match status" value="1"/>
</dbReference>
<keyword evidence="3 5" id="KW-0238">DNA-binding</keyword>
<sequence length="200" mass="22684">MTETVSRARRGPYAKSRLRQAEIVEAAIRVFAAKGYHGGSLREIAREIDMSLTAVTHHFPSKVDLLEAVLEETDRQGEEFATRPGFTSWVVALVIRNLDRPELLRMLAIIAAEASAADHPAHEWFVLRYERLRAVMIETVREDQRVGRIDPSRDAAFLADAVIALWDGLQLQWLIDDRFDMVERMRHSLATLLPESPVVA</sequence>
<dbReference type="Gene3D" id="1.10.357.10">
    <property type="entry name" value="Tetracycline Repressor, domain 2"/>
    <property type="match status" value="1"/>
</dbReference>
<feature type="domain" description="HTH tetR-type" evidence="6">
    <location>
        <begin position="17"/>
        <end position="77"/>
    </location>
</feature>
<dbReference type="PANTHER" id="PTHR47506:SF1">
    <property type="entry name" value="HTH-TYPE TRANSCRIPTIONAL REGULATOR YJDC"/>
    <property type="match status" value="1"/>
</dbReference>
<dbReference type="RefSeq" id="WP_155843505.1">
    <property type="nucleotide sequence ID" value="NZ_BAAAIA010000008.1"/>
</dbReference>
<evidence type="ECO:0000256" key="2">
    <source>
        <dbReference type="ARBA" id="ARBA00023015"/>
    </source>
</evidence>
<organism evidence="7 8">
    <name type="scientific">Agromyces luteolus</name>
    <dbReference type="NCBI Taxonomy" id="88373"/>
    <lineage>
        <taxon>Bacteria</taxon>
        <taxon>Bacillati</taxon>
        <taxon>Actinomycetota</taxon>
        <taxon>Actinomycetes</taxon>
        <taxon>Micrococcales</taxon>
        <taxon>Microbacteriaceae</taxon>
        <taxon>Agromyces</taxon>
    </lineage>
</organism>
<keyword evidence="8" id="KW-1185">Reference proteome</keyword>
<keyword evidence="2" id="KW-0805">Transcription regulation</keyword>
<dbReference type="PROSITE" id="PS50977">
    <property type="entry name" value="HTH_TETR_2"/>
    <property type="match status" value="1"/>
</dbReference>
<dbReference type="InterPro" id="IPR039538">
    <property type="entry name" value="BetI_C"/>
</dbReference>
<dbReference type="InterPro" id="IPR036271">
    <property type="entry name" value="Tet_transcr_reg_TetR-rel_C_sf"/>
</dbReference>
<name>A0A7C9LJJ4_9MICO</name>
<dbReference type="PRINTS" id="PR00455">
    <property type="entry name" value="HTHTETR"/>
</dbReference>
<evidence type="ECO:0000313" key="7">
    <source>
        <dbReference type="EMBL" id="MUN08634.1"/>
    </source>
</evidence>
<dbReference type="Proteomes" id="UP000480122">
    <property type="component" value="Unassembled WGS sequence"/>
</dbReference>
<dbReference type="Pfam" id="PF00440">
    <property type="entry name" value="TetR_N"/>
    <property type="match status" value="1"/>
</dbReference>
<feature type="DNA-binding region" description="H-T-H motif" evidence="5">
    <location>
        <begin position="40"/>
        <end position="59"/>
    </location>
</feature>
<dbReference type="InterPro" id="IPR001647">
    <property type="entry name" value="HTH_TetR"/>
</dbReference>
<protein>
    <submittedName>
        <fullName evidence="7">TetR family transcriptional regulator</fullName>
    </submittedName>
</protein>
<gene>
    <name evidence="7" type="ORF">GLX25_16115</name>
</gene>
<keyword evidence="1" id="KW-0678">Repressor</keyword>
<dbReference type="EMBL" id="WODA01000025">
    <property type="protein sequence ID" value="MUN08634.1"/>
    <property type="molecule type" value="Genomic_DNA"/>
</dbReference>
<accession>A0A7C9LJJ4</accession>
<evidence type="ECO:0000256" key="1">
    <source>
        <dbReference type="ARBA" id="ARBA00022491"/>
    </source>
</evidence>
<dbReference type="OrthoDB" id="7505659at2"/>
<dbReference type="GO" id="GO:0003677">
    <property type="term" value="F:DNA binding"/>
    <property type="evidence" value="ECO:0007669"/>
    <property type="project" value="UniProtKB-UniRule"/>
</dbReference>
<dbReference type="InterPro" id="IPR009057">
    <property type="entry name" value="Homeodomain-like_sf"/>
</dbReference>
<proteinExistence type="predicted"/>
<dbReference type="PANTHER" id="PTHR47506">
    <property type="entry name" value="TRANSCRIPTIONAL REGULATORY PROTEIN"/>
    <property type="match status" value="1"/>
</dbReference>